<evidence type="ECO:0000256" key="1">
    <source>
        <dbReference type="ARBA" id="ARBA00006738"/>
    </source>
</evidence>
<keyword evidence="4" id="KW-1185">Reference proteome</keyword>
<dbReference type="HAMAP" id="MF_00048">
    <property type="entry name" value="UPF0102"/>
    <property type="match status" value="1"/>
</dbReference>
<dbReference type="InterPro" id="IPR011856">
    <property type="entry name" value="tRNA_endonuc-like_dom_sf"/>
</dbReference>
<dbReference type="Pfam" id="PF02021">
    <property type="entry name" value="UPF0102"/>
    <property type="match status" value="1"/>
</dbReference>
<protein>
    <recommendedName>
        <fullName evidence="2">UPF0102 protein CMUC_0109</fullName>
    </recommendedName>
</protein>
<dbReference type="InterPro" id="IPR011335">
    <property type="entry name" value="Restrct_endonuc-II-like"/>
</dbReference>
<proteinExistence type="inferred from homology"/>
<evidence type="ECO:0000256" key="2">
    <source>
        <dbReference type="HAMAP-Rule" id="MF_00048"/>
    </source>
</evidence>
<dbReference type="PANTHER" id="PTHR34039">
    <property type="entry name" value="UPF0102 PROTEIN YRAN"/>
    <property type="match status" value="1"/>
</dbReference>
<reference evidence="3 4" key="1">
    <citation type="submission" date="2016-07" db="EMBL/GenBank/DDBJ databases">
        <title>Comparative genomics of the Campylobacter concisus group.</title>
        <authorList>
            <person name="Miller W.G."/>
            <person name="Yee E."/>
            <person name="Chapman M.H."/>
            <person name="Huynh S."/>
            <person name="Bono J.L."/>
            <person name="On S.L.W."/>
            <person name="StLeger J."/>
            <person name="Foster G."/>
            <person name="Parker C.T."/>
        </authorList>
    </citation>
    <scope>NUCLEOTIDE SEQUENCE [LARGE SCALE GENOMIC DNA]</scope>
    <source>
        <strain evidence="3 4">CCUG 21559</strain>
    </source>
</reference>
<dbReference type="PANTHER" id="PTHR34039:SF1">
    <property type="entry name" value="UPF0102 PROTEIN YRAN"/>
    <property type="match status" value="1"/>
</dbReference>
<dbReference type="Proteomes" id="UP000503264">
    <property type="component" value="Chromosome"/>
</dbReference>
<organism evidence="3 4">
    <name type="scientific">Campylobacter mucosalis CCUG 21559</name>
    <dbReference type="NCBI Taxonomy" id="1032067"/>
    <lineage>
        <taxon>Bacteria</taxon>
        <taxon>Pseudomonadati</taxon>
        <taxon>Campylobacterota</taxon>
        <taxon>Epsilonproteobacteria</taxon>
        <taxon>Campylobacterales</taxon>
        <taxon>Campylobacteraceae</taxon>
        <taxon>Campylobacter</taxon>
    </lineage>
</organism>
<dbReference type="SUPFAM" id="SSF52980">
    <property type="entry name" value="Restriction endonuclease-like"/>
    <property type="match status" value="1"/>
</dbReference>
<evidence type="ECO:0000313" key="4">
    <source>
        <dbReference type="Proteomes" id="UP000503264"/>
    </source>
</evidence>
<gene>
    <name evidence="3" type="ORF">CMUC_0109</name>
</gene>
<name>A0A6G5QEB3_9BACT</name>
<comment type="similarity">
    <text evidence="1 2">Belongs to the UPF0102 family.</text>
</comment>
<dbReference type="AlphaFoldDB" id="A0A6G5QEB3"/>
<dbReference type="Gene3D" id="3.40.1350.10">
    <property type="match status" value="1"/>
</dbReference>
<accession>A0A6G5QEB3</accession>
<sequence>MGLSSYLFGKSSEDRACEYLKTLGFRILERNFRSRFGEIDIIALDENDILCFVEVKASGIGYDATFRLTRQKYSKILKTINFYLLKNGADYDFEISLLVINNDNFDLIRNLSL</sequence>
<dbReference type="InterPro" id="IPR003509">
    <property type="entry name" value="UPF0102_YraN-like"/>
</dbReference>
<dbReference type="NCBIfam" id="NF009152">
    <property type="entry name" value="PRK12497.2-4"/>
    <property type="match status" value="1"/>
</dbReference>
<evidence type="ECO:0000313" key="3">
    <source>
        <dbReference type="EMBL" id="QCD43929.1"/>
    </source>
</evidence>
<dbReference type="EMBL" id="CP012542">
    <property type="protein sequence ID" value="QCD43929.1"/>
    <property type="molecule type" value="Genomic_DNA"/>
</dbReference>
<dbReference type="RefSeq" id="WP_171993244.1">
    <property type="nucleotide sequence ID" value="NZ_CP012542.1"/>
</dbReference>
<dbReference type="GO" id="GO:0003676">
    <property type="term" value="F:nucleic acid binding"/>
    <property type="evidence" value="ECO:0007669"/>
    <property type="project" value="InterPro"/>
</dbReference>